<dbReference type="GO" id="GO:0001510">
    <property type="term" value="P:RNA methylation"/>
    <property type="evidence" value="ECO:0007669"/>
    <property type="project" value="InterPro"/>
</dbReference>
<dbReference type="PANTHER" id="PTHR22807">
    <property type="entry name" value="NOP2 YEAST -RELATED NOL1/NOP2/FMU SUN DOMAIN-CONTAINING"/>
    <property type="match status" value="1"/>
</dbReference>
<feature type="binding site" evidence="5">
    <location>
        <position position="278"/>
    </location>
    <ligand>
        <name>S-adenosyl-L-methionine</name>
        <dbReference type="ChEBI" id="CHEBI:59789"/>
    </ligand>
</feature>
<dbReference type="Pfam" id="PF01189">
    <property type="entry name" value="Methyltr_RsmB-F"/>
    <property type="match status" value="1"/>
</dbReference>
<dbReference type="EMBL" id="WUWG01000005">
    <property type="protein sequence ID" value="MXU66272.1"/>
    <property type="molecule type" value="Genomic_DNA"/>
</dbReference>
<comment type="caution">
    <text evidence="7">The sequence shown here is derived from an EMBL/GenBank/DDBJ whole genome shotgun (WGS) entry which is preliminary data.</text>
</comment>
<dbReference type="SUPFAM" id="SSF53335">
    <property type="entry name" value="S-adenosyl-L-methionine-dependent methyltransferases"/>
    <property type="match status" value="1"/>
</dbReference>
<feature type="binding site" evidence="5">
    <location>
        <position position="295"/>
    </location>
    <ligand>
        <name>S-adenosyl-L-methionine</name>
        <dbReference type="ChEBI" id="CHEBI:59789"/>
    </ligand>
</feature>
<dbReference type="InterPro" id="IPR049560">
    <property type="entry name" value="MeTrfase_RsmB-F_NOP2_cat"/>
</dbReference>
<dbReference type="Gene3D" id="3.40.50.150">
    <property type="entry name" value="Vaccinia Virus protein VP39"/>
    <property type="match status" value="1"/>
</dbReference>
<evidence type="ECO:0000256" key="4">
    <source>
        <dbReference type="ARBA" id="ARBA00022884"/>
    </source>
</evidence>
<protein>
    <submittedName>
        <fullName evidence="7">Methyltransferase domain-containing protein</fullName>
    </submittedName>
</protein>
<gene>
    <name evidence="7" type="ORF">GSH16_12540</name>
</gene>
<dbReference type="InterPro" id="IPR023267">
    <property type="entry name" value="RCMT"/>
</dbReference>
<comment type="caution">
    <text evidence="5">Lacks conserved residue(s) required for the propagation of feature annotation.</text>
</comment>
<feature type="active site" description="Nucleophile" evidence="5">
    <location>
        <position position="348"/>
    </location>
</feature>
<dbReference type="PRINTS" id="PR02008">
    <property type="entry name" value="RCMTFAMILY"/>
</dbReference>
<dbReference type="Gene3D" id="3.30.70.1170">
    <property type="entry name" value="Sun protein, domain 3"/>
    <property type="match status" value="1"/>
</dbReference>
<sequence length="394" mass="42434">MTPAARLSAAIALMDDILAGAPAEKVLVRWARQSRFAGSRDRAAIRDIVFDILRRRRSLAWIGGAETGRAMVIAHQRGEGEDLDTLFTGDGYAPDALTDAERAIDPDRLAEAPLDVRLDVPAFLLPELRRSLGDDLEPVLTIMQSRAPVDLRVNPLRGTVSGAKVMLAQEGIGAEEIAAVPGALRVLENPRRVAGSRAYRSGLVELQDASSQQVTRFARPEAGMTVLDYCAGGGGKTLALAALMGGQGRIIAHDGNPRRMKDLPERASRAGAKVELRDTASLEATPPRCDLVLVDAPCSGSGAWRRNPDGKWTLTAKDMEKLLVLQARILDAACAYVKPGGSLTFATCSLMACENRDQVDAFRARHPDFTIEDDLVLTPKDGGDGFYAARMRRG</sequence>
<keyword evidence="2 5" id="KW-0808">Transferase</keyword>
<accession>A0A6B0TYB3</accession>
<dbReference type="Proteomes" id="UP000436016">
    <property type="component" value="Unassembled WGS sequence"/>
</dbReference>
<evidence type="ECO:0000259" key="6">
    <source>
        <dbReference type="PROSITE" id="PS51686"/>
    </source>
</evidence>
<reference evidence="7 8" key="1">
    <citation type="submission" date="2019-12" db="EMBL/GenBank/DDBJ databases">
        <title>Strain KN286 was isolated from seawater, which was collected from Caroline Seamount in the tropical western Pacific.</title>
        <authorList>
            <person name="Wang Q."/>
        </authorList>
    </citation>
    <scope>NUCLEOTIDE SEQUENCE [LARGE SCALE GENOMIC DNA]</scope>
    <source>
        <strain evidence="7 8">KN286</strain>
    </source>
</reference>
<feature type="binding site" evidence="5">
    <location>
        <position position="254"/>
    </location>
    <ligand>
        <name>S-adenosyl-L-methionine</name>
        <dbReference type="ChEBI" id="CHEBI:59789"/>
    </ligand>
</feature>
<dbReference type="Pfam" id="PF22458">
    <property type="entry name" value="RsmF-B_ferredox"/>
    <property type="match status" value="1"/>
</dbReference>
<evidence type="ECO:0000313" key="8">
    <source>
        <dbReference type="Proteomes" id="UP000436016"/>
    </source>
</evidence>
<dbReference type="InterPro" id="IPR029063">
    <property type="entry name" value="SAM-dependent_MTases_sf"/>
</dbReference>
<dbReference type="PROSITE" id="PS51686">
    <property type="entry name" value="SAM_MT_RSMB_NOP"/>
    <property type="match status" value="1"/>
</dbReference>
<dbReference type="InterPro" id="IPR001678">
    <property type="entry name" value="MeTrfase_RsmB-F_NOP2_dom"/>
</dbReference>
<dbReference type="InterPro" id="IPR054728">
    <property type="entry name" value="RsmB-like_ferredoxin"/>
</dbReference>
<comment type="similarity">
    <text evidence="5">Belongs to the class I-like SAM-binding methyltransferase superfamily. RsmB/NOP family.</text>
</comment>
<evidence type="ECO:0000256" key="1">
    <source>
        <dbReference type="ARBA" id="ARBA00022603"/>
    </source>
</evidence>
<keyword evidence="8" id="KW-1185">Reference proteome</keyword>
<organism evidence="7 8">
    <name type="scientific">Oceanomicrobium pacificus</name>
    <dbReference type="NCBI Taxonomy" id="2692916"/>
    <lineage>
        <taxon>Bacteria</taxon>
        <taxon>Pseudomonadati</taxon>
        <taxon>Pseudomonadota</taxon>
        <taxon>Alphaproteobacteria</taxon>
        <taxon>Rhodobacterales</taxon>
        <taxon>Paracoccaceae</taxon>
        <taxon>Oceanomicrobium</taxon>
    </lineage>
</organism>
<dbReference type="PANTHER" id="PTHR22807:SF53">
    <property type="entry name" value="RIBOSOMAL RNA SMALL SUBUNIT METHYLTRANSFERASE B-RELATED"/>
    <property type="match status" value="1"/>
</dbReference>
<proteinExistence type="inferred from homology"/>
<dbReference type="RefSeq" id="WP_160855604.1">
    <property type="nucleotide sequence ID" value="NZ_WUWG01000005.1"/>
</dbReference>
<evidence type="ECO:0000256" key="5">
    <source>
        <dbReference type="PROSITE-ProRule" id="PRU01023"/>
    </source>
</evidence>
<evidence type="ECO:0000256" key="3">
    <source>
        <dbReference type="ARBA" id="ARBA00022691"/>
    </source>
</evidence>
<evidence type="ECO:0000313" key="7">
    <source>
        <dbReference type="EMBL" id="MXU66272.1"/>
    </source>
</evidence>
<feature type="domain" description="SAM-dependent MTase RsmB/NOP-type" evidence="6">
    <location>
        <begin position="139"/>
        <end position="394"/>
    </location>
</feature>
<dbReference type="AlphaFoldDB" id="A0A6B0TYB3"/>
<keyword evidence="3 5" id="KW-0949">S-adenosyl-L-methionine</keyword>
<dbReference type="GO" id="GO:0008173">
    <property type="term" value="F:RNA methyltransferase activity"/>
    <property type="evidence" value="ECO:0007669"/>
    <property type="project" value="InterPro"/>
</dbReference>
<keyword evidence="4 5" id="KW-0694">RNA-binding</keyword>
<keyword evidence="1 5" id="KW-0489">Methyltransferase</keyword>
<evidence type="ECO:0000256" key="2">
    <source>
        <dbReference type="ARBA" id="ARBA00022679"/>
    </source>
</evidence>
<dbReference type="GO" id="GO:0003723">
    <property type="term" value="F:RNA binding"/>
    <property type="evidence" value="ECO:0007669"/>
    <property type="project" value="UniProtKB-UniRule"/>
</dbReference>
<name>A0A6B0TYB3_9RHOB</name>